<dbReference type="RefSeq" id="WP_006861429.1">
    <property type="nucleotide sequence ID" value="NZ_ACCL02000006.1"/>
</dbReference>
<dbReference type="OrthoDB" id="2065232at2"/>
<organism evidence="1 2">
    <name type="scientific">Marvinbryantia formatexigens DSM 14469</name>
    <dbReference type="NCBI Taxonomy" id="478749"/>
    <lineage>
        <taxon>Bacteria</taxon>
        <taxon>Bacillati</taxon>
        <taxon>Bacillota</taxon>
        <taxon>Clostridia</taxon>
        <taxon>Lachnospirales</taxon>
        <taxon>Lachnospiraceae</taxon>
        <taxon>Marvinbryantia</taxon>
    </lineage>
</organism>
<reference evidence="1" key="1">
    <citation type="submission" date="2009-07" db="EMBL/GenBank/DDBJ databases">
        <authorList>
            <person name="Weinstock G."/>
            <person name="Sodergren E."/>
            <person name="Clifton S."/>
            <person name="Fulton L."/>
            <person name="Fulton B."/>
            <person name="Courtney L."/>
            <person name="Fronick C."/>
            <person name="Harrison M."/>
            <person name="Strong C."/>
            <person name="Farmer C."/>
            <person name="Delahaunty K."/>
            <person name="Markovic C."/>
            <person name="Hall O."/>
            <person name="Minx P."/>
            <person name="Tomlinson C."/>
            <person name="Mitreva M."/>
            <person name="Nelson J."/>
            <person name="Hou S."/>
            <person name="Wollam A."/>
            <person name="Pepin K.H."/>
            <person name="Johnson M."/>
            <person name="Bhonagiri V."/>
            <person name="Nash W.E."/>
            <person name="Warren W."/>
            <person name="Chinwalla A."/>
            <person name="Mardis E.R."/>
            <person name="Wilson R.K."/>
        </authorList>
    </citation>
    <scope>NUCLEOTIDE SEQUENCE [LARGE SCALE GENOMIC DNA]</scope>
    <source>
        <strain evidence="1">DSM 14469</strain>
    </source>
</reference>
<dbReference type="STRING" id="168384.SAMN05660368_01575"/>
<gene>
    <name evidence="1" type="ORF">BRYFOR_06635</name>
</gene>
<sequence length="89" mass="10530">MFQFGKKNKNLEELLLRLHANASNNYKDAAQENYRQFLTLFEEYKQNGTLKSKQISYYNDINEQLKTEMKNYTHADQKPDIKGLSGIKH</sequence>
<protein>
    <submittedName>
        <fullName evidence="1">Uncharacterized protein</fullName>
    </submittedName>
</protein>
<dbReference type="EMBL" id="ACCL02000006">
    <property type="protein sequence ID" value="EET61460.1"/>
    <property type="molecule type" value="Genomic_DNA"/>
</dbReference>
<dbReference type="AlphaFoldDB" id="C6LCX7"/>
<proteinExistence type="predicted"/>
<keyword evidence="2" id="KW-1185">Reference proteome</keyword>
<comment type="caution">
    <text evidence="1">The sequence shown here is derived from an EMBL/GenBank/DDBJ whole genome shotgun (WGS) entry which is preliminary data.</text>
</comment>
<evidence type="ECO:0000313" key="1">
    <source>
        <dbReference type="EMBL" id="EET61460.1"/>
    </source>
</evidence>
<evidence type="ECO:0000313" key="2">
    <source>
        <dbReference type="Proteomes" id="UP000005561"/>
    </source>
</evidence>
<accession>C6LCX7</accession>
<name>C6LCX7_9FIRM</name>
<dbReference type="Proteomes" id="UP000005561">
    <property type="component" value="Unassembled WGS sequence"/>
</dbReference>